<dbReference type="PANTHER" id="PTHR31811:SF0">
    <property type="entry name" value="TRNA A64-2'-O-RIBOSYLPHOSPHATE TRANSFERASE"/>
    <property type="match status" value="1"/>
</dbReference>
<organism evidence="4 5">
    <name type="scientific">Mycena venus</name>
    <dbReference type="NCBI Taxonomy" id="2733690"/>
    <lineage>
        <taxon>Eukaryota</taxon>
        <taxon>Fungi</taxon>
        <taxon>Dikarya</taxon>
        <taxon>Basidiomycota</taxon>
        <taxon>Agaricomycotina</taxon>
        <taxon>Agaricomycetes</taxon>
        <taxon>Agaricomycetidae</taxon>
        <taxon>Agaricales</taxon>
        <taxon>Marasmiineae</taxon>
        <taxon>Mycenaceae</taxon>
        <taxon>Mycena</taxon>
    </lineage>
</organism>
<dbReference type="AlphaFoldDB" id="A0A8H6YNS5"/>
<accession>A0A8H6YNS5</accession>
<dbReference type="Pfam" id="PF04179">
    <property type="entry name" value="Init_tRNA_PT"/>
    <property type="match status" value="1"/>
</dbReference>
<keyword evidence="4" id="KW-0808">Transferase</keyword>
<feature type="region of interest" description="Disordered" evidence="1">
    <location>
        <begin position="453"/>
        <end position="493"/>
    </location>
</feature>
<dbReference type="GO" id="GO:0043399">
    <property type="term" value="F:tRNA adenosine(64)-2'-O-ribosylphosphate transferase activity"/>
    <property type="evidence" value="ECO:0007669"/>
    <property type="project" value="InterPro"/>
</dbReference>
<dbReference type="PANTHER" id="PTHR31811">
    <property type="entry name" value="TRNA A64-2'-O-RIBOSYLPHOSPHATE TRANSFERASE"/>
    <property type="match status" value="1"/>
</dbReference>
<dbReference type="EMBL" id="JACAZI010000004">
    <property type="protein sequence ID" value="KAF7362387.1"/>
    <property type="molecule type" value="Genomic_DNA"/>
</dbReference>
<comment type="caution">
    <text evidence="4">The sequence shown here is derived from an EMBL/GenBank/DDBJ whole genome shotgun (WGS) entry which is preliminary data.</text>
</comment>
<name>A0A8H6YNS5_9AGAR</name>
<evidence type="ECO:0000259" key="3">
    <source>
        <dbReference type="Pfam" id="PF17184"/>
    </source>
</evidence>
<evidence type="ECO:0000256" key="1">
    <source>
        <dbReference type="SAM" id="MobiDB-lite"/>
    </source>
</evidence>
<gene>
    <name evidence="4" type="ORF">MVEN_00585600</name>
</gene>
<sequence>MFDAQRETSEALAFLRKESLDLFNRLHSIAEDVAFVDHVHNAYPDIPILPNLRCGAWYTNPAIATDCPAYFKSTDGHFSNWSFNLRRPNLHLLPLVAANDGAGIVLVDSTRAGKRLPDALAKTVPIWMTGTPRCIRPPAQSARKEHAQIARRIDAWANALATSSYSLPNLPRPLRPVWLTPASGALPVPPPTHIPIICVSASQVADGAARRAGGFAYIQGSGDDHELWGEGLTPELFWCHREALLEAERGELSTLIARLVANSVAEARGTGKRSPTPITRVHGKLLVCATADLAGNWEYDTNTAYVLVTGVGIVAPEAAIPVGPRLPVLRIETWTGKKGQFQFLQDILPRTIAFARAQLRAGRRLCVACDTGTDFSVGIALAALQLFFDDEGELIVLDGEQGKNDIYMDATVANKDSIRTRLEWIIASRPEANPSRTTLKRVNEFLLSSREFRAPPARPFPSQQPAPSPNSSTSSPAANTQPEPAEPDFTAAR</sequence>
<feature type="compositionally biased region" description="Low complexity" evidence="1">
    <location>
        <begin position="469"/>
        <end position="482"/>
    </location>
</feature>
<dbReference type="Proteomes" id="UP000620124">
    <property type="component" value="Unassembled WGS sequence"/>
</dbReference>
<dbReference type="Pfam" id="PF17184">
    <property type="entry name" value="Rit1_C"/>
    <property type="match status" value="1"/>
</dbReference>
<dbReference type="GO" id="GO:0005737">
    <property type="term" value="C:cytoplasm"/>
    <property type="evidence" value="ECO:0007669"/>
    <property type="project" value="TreeGrafter"/>
</dbReference>
<dbReference type="OrthoDB" id="45256at2759"/>
<feature type="domain" description="Rit1 DUSP-like" evidence="2">
    <location>
        <begin position="329"/>
        <end position="446"/>
    </location>
</feature>
<dbReference type="InterPro" id="IPR007306">
    <property type="entry name" value="Rit1"/>
</dbReference>
<evidence type="ECO:0000313" key="4">
    <source>
        <dbReference type="EMBL" id="KAF7362387.1"/>
    </source>
</evidence>
<evidence type="ECO:0000259" key="2">
    <source>
        <dbReference type="Pfam" id="PF04179"/>
    </source>
</evidence>
<dbReference type="InterPro" id="IPR033449">
    <property type="entry name" value="Rit1_N"/>
</dbReference>
<protein>
    <submittedName>
        <fullName evidence="4">Initiator tRNA phosphoribosyl transferase</fullName>
    </submittedName>
</protein>
<keyword evidence="5" id="KW-1185">Reference proteome</keyword>
<feature type="domain" description="Rit1 N-terminal" evidence="3">
    <location>
        <begin position="15"/>
        <end position="260"/>
    </location>
</feature>
<feature type="compositionally biased region" description="Pro residues" evidence="1">
    <location>
        <begin position="456"/>
        <end position="468"/>
    </location>
</feature>
<dbReference type="GO" id="GO:0019988">
    <property type="term" value="P:charged-tRNA amino acid modification"/>
    <property type="evidence" value="ECO:0007669"/>
    <property type="project" value="InterPro"/>
</dbReference>
<evidence type="ECO:0000313" key="5">
    <source>
        <dbReference type="Proteomes" id="UP000620124"/>
    </source>
</evidence>
<dbReference type="InterPro" id="IPR033421">
    <property type="entry name" value="Rit1_DUSP-like"/>
</dbReference>
<proteinExistence type="predicted"/>
<reference evidence="4" key="1">
    <citation type="submission" date="2020-05" db="EMBL/GenBank/DDBJ databases">
        <title>Mycena genomes resolve the evolution of fungal bioluminescence.</title>
        <authorList>
            <person name="Tsai I.J."/>
        </authorList>
    </citation>
    <scope>NUCLEOTIDE SEQUENCE</scope>
    <source>
        <strain evidence="4">CCC161011</strain>
    </source>
</reference>